<dbReference type="Proteomes" id="UP001320898">
    <property type="component" value="Unassembled WGS sequence"/>
</dbReference>
<feature type="transmembrane region" description="Helical" evidence="9">
    <location>
        <begin position="253"/>
        <end position="272"/>
    </location>
</feature>
<evidence type="ECO:0000256" key="1">
    <source>
        <dbReference type="ARBA" id="ARBA00004651"/>
    </source>
</evidence>
<sequence>MTPELVLNILTTSSILLLVALGLAIVFGLMNILNMAHGELVTIGAFTVSLVQAFGGNFWLGVFAAAVVGALFGLALERGLIRYLYDRPLGVILVTWGVSLIIQQGLLLGFGPSPQLVIAPVEGTFDLFGVNYPSYRLILIAAAIVVTLSAALLLTRTRFGLDLRTVIQNREVAEILGIDTRRVFMIAFAGASAIASLAGALIAPMSKIVPTMGAEYLAPSFFVVIVGGTGSLPGAVAGSGLIGGLRTVLDYQIPSTLSQALVLIVAVIIVRFRPRGLVPA</sequence>
<evidence type="ECO:0000256" key="9">
    <source>
        <dbReference type="SAM" id="Phobius"/>
    </source>
</evidence>
<dbReference type="GO" id="GO:0005886">
    <property type="term" value="C:plasma membrane"/>
    <property type="evidence" value="ECO:0007669"/>
    <property type="project" value="UniProtKB-SubCell"/>
</dbReference>
<dbReference type="GO" id="GO:0006865">
    <property type="term" value="P:amino acid transport"/>
    <property type="evidence" value="ECO:0007669"/>
    <property type="project" value="UniProtKB-KW"/>
</dbReference>
<keyword evidence="7 9" id="KW-0472">Membrane</keyword>
<accession>A0AAW5QXZ9</accession>
<feature type="transmembrane region" description="Helical" evidence="9">
    <location>
        <begin position="183"/>
        <end position="204"/>
    </location>
</feature>
<dbReference type="AlphaFoldDB" id="A0AAW5QXZ9"/>
<keyword evidence="2" id="KW-0813">Transport</keyword>
<dbReference type="Pfam" id="PF02653">
    <property type="entry name" value="BPD_transp_2"/>
    <property type="match status" value="1"/>
</dbReference>
<evidence type="ECO:0000256" key="7">
    <source>
        <dbReference type="ARBA" id="ARBA00023136"/>
    </source>
</evidence>
<evidence type="ECO:0000256" key="8">
    <source>
        <dbReference type="ARBA" id="ARBA00037998"/>
    </source>
</evidence>
<name>A0AAW5QXZ9_9HYPH</name>
<evidence type="ECO:0000313" key="10">
    <source>
        <dbReference type="EMBL" id="MCT8972936.1"/>
    </source>
</evidence>
<dbReference type="PANTHER" id="PTHR11795:SF447">
    <property type="entry name" value="ABC TRANSPORTER PERMEASE PROTEIN"/>
    <property type="match status" value="1"/>
</dbReference>
<feature type="transmembrane region" description="Helical" evidence="9">
    <location>
        <begin position="216"/>
        <end position="241"/>
    </location>
</feature>
<dbReference type="EMBL" id="JALIDZ010000006">
    <property type="protein sequence ID" value="MCT8972936.1"/>
    <property type="molecule type" value="Genomic_DNA"/>
</dbReference>
<keyword evidence="11" id="KW-1185">Reference proteome</keyword>
<feature type="transmembrane region" description="Helical" evidence="9">
    <location>
        <begin position="135"/>
        <end position="154"/>
    </location>
</feature>
<dbReference type="GO" id="GO:0022857">
    <property type="term" value="F:transmembrane transporter activity"/>
    <property type="evidence" value="ECO:0007669"/>
    <property type="project" value="InterPro"/>
</dbReference>
<dbReference type="PANTHER" id="PTHR11795">
    <property type="entry name" value="BRANCHED-CHAIN AMINO ACID TRANSPORT SYSTEM PERMEASE PROTEIN LIVH"/>
    <property type="match status" value="1"/>
</dbReference>
<dbReference type="InterPro" id="IPR001851">
    <property type="entry name" value="ABC_transp_permease"/>
</dbReference>
<organism evidence="10 11">
    <name type="scientific">Microbaculum marinisediminis</name>
    <dbReference type="NCBI Taxonomy" id="2931392"/>
    <lineage>
        <taxon>Bacteria</taxon>
        <taxon>Pseudomonadati</taxon>
        <taxon>Pseudomonadota</taxon>
        <taxon>Alphaproteobacteria</taxon>
        <taxon>Hyphomicrobiales</taxon>
        <taxon>Tepidamorphaceae</taxon>
        <taxon>Microbaculum</taxon>
    </lineage>
</organism>
<gene>
    <name evidence="10" type="ORF">MUB46_13810</name>
</gene>
<reference evidence="10 11" key="1">
    <citation type="submission" date="2022-04" db="EMBL/GenBank/DDBJ databases">
        <authorList>
            <person name="Ye Y.-Q."/>
            <person name="Du Z.-J."/>
        </authorList>
    </citation>
    <scope>NUCLEOTIDE SEQUENCE [LARGE SCALE GENOMIC DNA]</scope>
    <source>
        <strain evidence="10 11">A6E488</strain>
    </source>
</reference>
<keyword evidence="3" id="KW-1003">Cell membrane</keyword>
<dbReference type="InterPro" id="IPR052157">
    <property type="entry name" value="BCAA_transport_permease"/>
</dbReference>
<evidence type="ECO:0000256" key="3">
    <source>
        <dbReference type="ARBA" id="ARBA00022475"/>
    </source>
</evidence>
<dbReference type="RefSeq" id="WP_261616521.1">
    <property type="nucleotide sequence ID" value="NZ_JALIDZ010000006.1"/>
</dbReference>
<feature type="transmembrane region" description="Helical" evidence="9">
    <location>
        <begin position="6"/>
        <end position="29"/>
    </location>
</feature>
<evidence type="ECO:0000256" key="2">
    <source>
        <dbReference type="ARBA" id="ARBA00022448"/>
    </source>
</evidence>
<evidence type="ECO:0000256" key="6">
    <source>
        <dbReference type="ARBA" id="ARBA00022989"/>
    </source>
</evidence>
<keyword evidence="4 9" id="KW-0812">Transmembrane</keyword>
<evidence type="ECO:0000256" key="5">
    <source>
        <dbReference type="ARBA" id="ARBA00022970"/>
    </source>
</evidence>
<comment type="caution">
    <text evidence="10">The sequence shown here is derived from an EMBL/GenBank/DDBJ whole genome shotgun (WGS) entry which is preliminary data.</text>
</comment>
<keyword evidence="5" id="KW-0029">Amino-acid transport</keyword>
<evidence type="ECO:0000256" key="4">
    <source>
        <dbReference type="ARBA" id="ARBA00022692"/>
    </source>
</evidence>
<evidence type="ECO:0000313" key="11">
    <source>
        <dbReference type="Proteomes" id="UP001320898"/>
    </source>
</evidence>
<feature type="transmembrane region" description="Helical" evidence="9">
    <location>
        <begin position="88"/>
        <end position="110"/>
    </location>
</feature>
<dbReference type="CDD" id="cd06582">
    <property type="entry name" value="TM_PBP1_LivH_like"/>
    <property type="match status" value="1"/>
</dbReference>
<feature type="transmembrane region" description="Helical" evidence="9">
    <location>
        <begin position="58"/>
        <end position="76"/>
    </location>
</feature>
<protein>
    <submittedName>
        <fullName evidence="10">Branched-chain amino acid ABC transporter permease</fullName>
    </submittedName>
</protein>
<comment type="subcellular location">
    <subcellularLocation>
        <location evidence="1">Cell membrane</location>
        <topology evidence="1">Multi-pass membrane protein</topology>
    </subcellularLocation>
</comment>
<keyword evidence="6 9" id="KW-1133">Transmembrane helix</keyword>
<proteinExistence type="inferred from homology"/>
<comment type="similarity">
    <text evidence="8">Belongs to the binding-protein-dependent transport system permease family. LivHM subfamily.</text>
</comment>